<dbReference type="InterPro" id="IPR001646">
    <property type="entry name" value="5peptide_repeat"/>
</dbReference>
<name>A0A562ZGJ7_9BURK</name>
<gene>
    <name evidence="2" type="ORF">FN976_26210</name>
</gene>
<keyword evidence="1" id="KW-1133">Transmembrane helix</keyword>
<comment type="caution">
    <text evidence="2">The sequence shown here is derived from an EMBL/GenBank/DDBJ whole genome shotgun (WGS) entry which is preliminary data.</text>
</comment>
<keyword evidence="1" id="KW-0812">Transmembrane</keyword>
<dbReference type="Pfam" id="PF00805">
    <property type="entry name" value="Pentapeptide"/>
    <property type="match status" value="1"/>
</dbReference>
<feature type="transmembrane region" description="Helical" evidence="1">
    <location>
        <begin position="118"/>
        <end position="146"/>
    </location>
</feature>
<reference evidence="2 3" key="1">
    <citation type="submission" date="2019-07" db="EMBL/GenBank/DDBJ databases">
        <title>Caenimonas sedimenti sp. nov., isolated from activated sludge.</title>
        <authorList>
            <person name="Xu J."/>
        </authorList>
    </citation>
    <scope>NUCLEOTIDE SEQUENCE [LARGE SCALE GENOMIC DNA]</scope>
    <source>
        <strain evidence="2 3">HX-9-20</strain>
    </source>
</reference>
<sequence length="495" mass="54038">MWLQFIALIASGFVVGTGATLLALNASTFVYEKAAVVGIAAGFGAFALFFFARTALVGLMQRSVGDAEAYRGGVRMALQAMATVFRNGKPLAEEEARSLDEIADQAGDKLKQGSTLALAYFGAAASMGIAIAIVGSVISMAAVVAAHRQVDRMDLQNKLLEQQIQEAAATRISQVFAAQLPSLLEAIQKSRDSKGNWTLNGDLLGRIQTLIHATQPYTVDEDVNRWNEEIRQPAGSVSSGGGVKPMRFSPERGQLLAVLLAADFPFERHEFDFSQADLRGVTLRGRGEGYKDLGKINLSRSNLRNSNLSRINLQWSDLSGAILPTSEELREVLTWPASSIPNHQAVLRSKSTSTFEIMAVRGANLAGGILERVAGDLKKPGVFVIENEVREEMAVINPGRWQPKEYAEFYLLKERTTYAEMLAHLPNAALEAHHLWVAREPCNARLPAVLAFQAAIAAAERDVPDKRHGPIEGLRAAFKEREYISSCILFRMESK</sequence>
<proteinExistence type="predicted"/>
<evidence type="ECO:0000313" key="2">
    <source>
        <dbReference type="EMBL" id="TWO67029.1"/>
    </source>
</evidence>
<evidence type="ECO:0000313" key="3">
    <source>
        <dbReference type="Proteomes" id="UP000318199"/>
    </source>
</evidence>
<dbReference type="EMBL" id="VOBQ01000024">
    <property type="protein sequence ID" value="TWO67029.1"/>
    <property type="molecule type" value="Genomic_DNA"/>
</dbReference>
<keyword evidence="1" id="KW-0472">Membrane</keyword>
<dbReference type="RefSeq" id="WP_145896540.1">
    <property type="nucleotide sequence ID" value="NZ_VOBQ01000024.1"/>
</dbReference>
<dbReference type="AlphaFoldDB" id="A0A562ZGJ7"/>
<keyword evidence="3" id="KW-1185">Reference proteome</keyword>
<protein>
    <submittedName>
        <fullName evidence="2">Pentapeptide repeat-containing protein</fullName>
    </submittedName>
</protein>
<dbReference type="OrthoDB" id="4332726at2"/>
<dbReference type="Proteomes" id="UP000318199">
    <property type="component" value="Unassembled WGS sequence"/>
</dbReference>
<feature type="transmembrane region" description="Helical" evidence="1">
    <location>
        <begin position="34"/>
        <end position="52"/>
    </location>
</feature>
<dbReference type="Gene3D" id="2.160.20.80">
    <property type="entry name" value="E3 ubiquitin-protein ligase SopA"/>
    <property type="match status" value="1"/>
</dbReference>
<accession>A0A562ZGJ7</accession>
<dbReference type="SUPFAM" id="SSF141571">
    <property type="entry name" value="Pentapeptide repeat-like"/>
    <property type="match status" value="1"/>
</dbReference>
<organism evidence="2 3">
    <name type="scientific">Caenimonas sedimenti</name>
    <dbReference type="NCBI Taxonomy" id="2596921"/>
    <lineage>
        <taxon>Bacteria</taxon>
        <taxon>Pseudomonadati</taxon>
        <taxon>Pseudomonadota</taxon>
        <taxon>Betaproteobacteria</taxon>
        <taxon>Burkholderiales</taxon>
        <taxon>Comamonadaceae</taxon>
        <taxon>Caenimonas</taxon>
    </lineage>
</organism>
<evidence type="ECO:0000256" key="1">
    <source>
        <dbReference type="SAM" id="Phobius"/>
    </source>
</evidence>